<dbReference type="EMBL" id="BJXU01000125">
    <property type="protein sequence ID" value="GEN25097.1"/>
    <property type="molecule type" value="Genomic_DNA"/>
</dbReference>
<dbReference type="AlphaFoldDB" id="A0A1M7CEB9"/>
<dbReference type="EMBL" id="FRCA01000002">
    <property type="protein sequence ID" value="SHL65595.1"/>
    <property type="molecule type" value="Genomic_DNA"/>
</dbReference>
<name>A0A1M7CEB9_9GAMM</name>
<dbReference type="OrthoDB" id="6183652at2"/>
<keyword evidence="4" id="KW-1185">Reference proteome</keyword>
<proteinExistence type="predicted"/>
<evidence type="ECO:0000313" key="2">
    <source>
        <dbReference type="EMBL" id="SHL65595.1"/>
    </source>
</evidence>
<dbReference type="RefSeq" id="WP_073433983.1">
    <property type="nucleotide sequence ID" value="NZ_BJXU01000125.1"/>
</dbReference>
<sequence length="74" mass="8492">MSLSENLRLPKPCPVCGSHNMRVPSTHNPDEKVHCASCRTYICLYSDAMAMLEKEPRSEEERLIEDVVNRDDRS</sequence>
<gene>
    <name evidence="1" type="ORF">HCU01_30460</name>
    <name evidence="2" type="ORF">SAMN05660971_01064</name>
</gene>
<evidence type="ECO:0000313" key="1">
    <source>
        <dbReference type="EMBL" id="GEN25097.1"/>
    </source>
</evidence>
<evidence type="ECO:0000313" key="3">
    <source>
        <dbReference type="Proteomes" id="UP000184123"/>
    </source>
</evidence>
<organism evidence="2 3">
    <name type="scientific">Halomonas cupida</name>
    <dbReference type="NCBI Taxonomy" id="44933"/>
    <lineage>
        <taxon>Bacteria</taxon>
        <taxon>Pseudomonadati</taxon>
        <taxon>Pseudomonadota</taxon>
        <taxon>Gammaproteobacteria</taxon>
        <taxon>Oceanospirillales</taxon>
        <taxon>Halomonadaceae</taxon>
        <taxon>Halomonas</taxon>
    </lineage>
</organism>
<accession>A0A1M7CEB9</accession>
<reference evidence="2 3" key="1">
    <citation type="submission" date="2016-11" db="EMBL/GenBank/DDBJ databases">
        <authorList>
            <person name="Jaros S."/>
            <person name="Januszkiewicz K."/>
            <person name="Wedrychowicz H."/>
        </authorList>
    </citation>
    <scope>NUCLEOTIDE SEQUENCE [LARGE SCALE GENOMIC DNA]</scope>
    <source>
        <strain evidence="2 3">DSM 4740</strain>
    </source>
</reference>
<reference evidence="1 4" key="2">
    <citation type="submission" date="2019-07" db="EMBL/GenBank/DDBJ databases">
        <title>Whole genome shotgun sequence of Halomonas cupida NBRC 102219.</title>
        <authorList>
            <person name="Hosoyama A."/>
            <person name="Uohara A."/>
            <person name="Ohji S."/>
            <person name="Ichikawa N."/>
        </authorList>
    </citation>
    <scope>NUCLEOTIDE SEQUENCE [LARGE SCALE GENOMIC DNA]</scope>
    <source>
        <strain evidence="1 4">NBRC 102219</strain>
    </source>
</reference>
<protein>
    <submittedName>
        <fullName evidence="2">Uncharacterized protein</fullName>
    </submittedName>
</protein>
<dbReference type="Proteomes" id="UP000184123">
    <property type="component" value="Unassembled WGS sequence"/>
</dbReference>
<evidence type="ECO:0000313" key="4">
    <source>
        <dbReference type="Proteomes" id="UP000321726"/>
    </source>
</evidence>
<dbReference type="STRING" id="44933.SAMN05660971_01064"/>
<dbReference type="Proteomes" id="UP000321726">
    <property type="component" value="Unassembled WGS sequence"/>
</dbReference>